<dbReference type="OrthoDB" id="10068977at2759"/>
<evidence type="ECO:0000313" key="3">
    <source>
        <dbReference type="Proteomes" id="UP000275846"/>
    </source>
</evidence>
<dbReference type="PANTHER" id="PTHR37984:SF5">
    <property type="entry name" value="PROTEIN NYNRIN-LIKE"/>
    <property type="match status" value="1"/>
</dbReference>
<dbReference type="WBParaSite" id="SSLN_0000218101-mRNA-1">
    <property type="protein sequence ID" value="SSLN_0000218101-mRNA-1"/>
    <property type="gene ID" value="SSLN_0000218101"/>
</dbReference>
<accession>A0A183SD13</accession>
<dbReference type="AlphaFoldDB" id="A0A183SD13"/>
<evidence type="ECO:0000313" key="4">
    <source>
        <dbReference type="WBParaSite" id="SSLN_0000218101-mRNA-1"/>
    </source>
</evidence>
<reference evidence="2 3" key="2">
    <citation type="submission" date="2018-11" db="EMBL/GenBank/DDBJ databases">
        <authorList>
            <consortium name="Pathogen Informatics"/>
        </authorList>
    </citation>
    <scope>NUCLEOTIDE SEQUENCE [LARGE SCALE GENOMIC DNA]</scope>
    <source>
        <strain evidence="2 3">NST_G2</strain>
    </source>
</reference>
<dbReference type="InterPro" id="IPR000477">
    <property type="entry name" value="RT_dom"/>
</dbReference>
<dbReference type="Gene3D" id="3.10.10.10">
    <property type="entry name" value="HIV Type 1 Reverse Transcriptase, subunit A, domain 1"/>
    <property type="match status" value="1"/>
</dbReference>
<proteinExistence type="predicted"/>
<protein>
    <submittedName>
        <fullName evidence="4">Reverse transcriptase domain-containing protein</fullName>
    </submittedName>
</protein>
<dbReference type="EMBL" id="UYSU01032171">
    <property type="protein sequence ID" value="VDL88496.1"/>
    <property type="molecule type" value="Genomic_DNA"/>
</dbReference>
<keyword evidence="3" id="KW-1185">Reference proteome</keyword>
<reference evidence="4" key="1">
    <citation type="submission" date="2016-06" db="UniProtKB">
        <authorList>
            <consortium name="WormBaseParasite"/>
        </authorList>
    </citation>
    <scope>IDENTIFICATION</scope>
</reference>
<dbReference type="SUPFAM" id="SSF56672">
    <property type="entry name" value="DNA/RNA polymerases"/>
    <property type="match status" value="1"/>
</dbReference>
<evidence type="ECO:0000313" key="2">
    <source>
        <dbReference type="EMBL" id="VDL88496.1"/>
    </source>
</evidence>
<feature type="domain" description="Reverse transcriptase" evidence="1">
    <location>
        <begin position="35"/>
        <end position="127"/>
    </location>
</feature>
<dbReference type="PANTHER" id="PTHR37984">
    <property type="entry name" value="PROTEIN CBG26694"/>
    <property type="match status" value="1"/>
</dbReference>
<organism evidence="4">
    <name type="scientific">Schistocephalus solidus</name>
    <name type="common">Tapeworm</name>
    <dbReference type="NCBI Taxonomy" id="70667"/>
    <lineage>
        <taxon>Eukaryota</taxon>
        <taxon>Metazoa</taxon>
        <taxon>Spiralia</taxon>
        <taxon>Lophotrochozoa</taxon>
        <taxon>Platyhelminthes</taxon>
        <taxon>Cestoda</taxon>
        <taxon>Eucestoda</taxon>
        <taxon>Diphyllobothriidea</taxon>
        <taxon>Diphyllobothriidae</taxon>
        <taxon>Schistocephalus</taxon>
    </lineage>
</organism>
<sequence length="129" mass="14292">MTIVSAKKATGKNRICAYFSTSLNTTLDTPPYPLPVPEDVFDKLNVAVCFTKLDLSDASFEINVVEEFREFLTINSHRGLFQFTRSSFGDKIAPAIFQQTMDTMLMGAEGVATYLDDIIVSGLNPDELL</sequence>
<dbReference type="Gene3D" id="3.30.70.270">
    <property type="match status" value="1"/>
</dbReference>
<dbReference type="InterPro" id="IPR043502">
    <property type="entry name" value="DNA/RNA_pol_sf"/>
</dbReference>
<dbReference type="STRING" id="70667.A0A183SD13"/>
<evidence type="ECO:0000259" key="1">
    <source>
        <dbReference type="Pfam" id="PF00078"/>
    </source>
</evidence>
<dbReference type="Pfam" id="PF00078">
    <property type="entry name" value="RVT_1"/>
    <property type="match status" value="1"/>
</dbReference>
<gene>
    <name evidence="2" type="ORF">SSLN_LOCUS2111</name>
</gene>
<dbReference type="InterPro" id="IPR050951">
    <property type="entry name" value="Retrovirus_Pol_polyprotein"/>
</dbReference>
<dbReference type="CDD" id="cd01647">
    <property type="entry name" value="RT_LTR"/>
    <property type="match status" value="1"/>
</dbReference>
<dbReference type="InterPro" id="IPR043128">
    <property type="entry name" value="Rev_trsase/Diguanyl_cyclase"/>
</dbReference>
<dbReference type="Proteomes" id="UP000275846">
    <property type="component" value="Unassembled WGS sequence"/>
</dbReference>
<name>A0A183SD13_SCHSO</name>